<organism evidence="3 4">
    <name type="scientific">Urbifossiella limnaea</name>
    <dbReference type="NCBI Taxonomy" id="2528023"/>
    <lineage>
        <taxon>Bacteria</taxon>
        <taxon>Pseudomonadati</taxon>
        <taxon>Planctomycetota</taxon>
        <taxon>Planctomycetia</taxon>
        <taxon>Gemmatales</taxon>
        <taxon>Gemmataceae</taxon>
        <taxon>Urbifossiella</taxon>
    </lineage>
</organism>
<feature type="compositionally biased region" description="Basic and acidic residues" evidence="1">
    <location>
        <begin position="308"/>
        <end position="317"/>
    </location>
</feature>
<gene>
    <name evidence="3" type="ORF">ETAA1_42760</name>
</gene>
<feature type="region of interest" description="Disordered" evidence="1">
    <location>
        <begin position="442"/>
        <end position="487"/>
    </location>
</feature>
<protein>
    <submittedName>
        <fullName evidence="3">Uncharacterized protein</fullName>
    </submittedName>
</protein>
<keyword evidence="2" id="KW-0472">Membrane</keyword>
<feature type="transmembrane region" description="Helical" evidence="2">
    <location>
        <begin position="98"/>
        <end position="122"/>
    </location>
</feature>
<keyword evidence="2" id="KW-1133">Transmembrane helix</keyword>
<dbReference type="Gene3D" id="2.20.28.160">
    <property type="match status" value="1"/>
</dbReference>
<proteinExistence type="predicted"/>
<evidence type="ECO:0000256" key="2">
    <source>
        <dbReference type="SAM" id="Phobius"/>
    </source>
</evidence>
<keyword evidence="4" id="KW-1185">Reference proteome</keyword>
<accession>A0A517XXQ0</accession>
<feature type="region of interest" description="Disordered" evidence="1">
    <location>
        <begin position="39"/>
        <end position="92"/>
    </location>
</feature>
<keyword evidence="2" id="KW-0812">Transmembrane</keyword>
<evidence type="ECO:0000313" key="3">
    <source>
        <dbReference type="EMBL" id="QDU22298.1"/>
    </source>
</evidence>
<dbReference type="EMBL" id="CP036273">
    <property type="protein sequence ID" value="QDU22298.1"/>
    <property type="molecule type" value="Genomic_DNA"/>
</dbReference>
<sequence>MAVELRCPDCRAKLKLKKAPEPGTEVECPECYAVFDAPEAEDVRTDDDTPPPRRRPADDADDDDRPRKKKKPKKEKPAAGAPTPRKRKAKKKETNKPLLIGLIAGGLAFLALNVFMLAWFFLKKPAAYELMNYLPPDCTSVSGSNIGHVRKYIEFYKKFESQVNESSFKRAADVVSAAVGGDKNEFLDYMVMGTNGKGEEAMVLKTRTPFDQSLLSKMPGARKAAADGRDYYTVDAIPGVFNGPLKVFSPTPKLVVLCPAGVSGGTFNKMIAGNAGDLENATAARFGPLGKRIVRGTAWYMLTYDNNSRPKEPDNKDPGAAGGDFEKQFAQATKSPKAGGFKISVGSRNVRFEGCLEFADSDAAKALRDRFRDSPLAKTDDASLDPPRYWKQFVSKMIGNQKVGVELYTNLGATTSGDLFIISSECDTLSLMESSSTLVGKMTGSGAGGGGGGGGGRGPGPPPGMNGPAGQGAGGRPGAAEAGVAIP</sequence>
<feature type="compositionally biased region" description="Low complexity" evidence="1">
    <location>
        <begin position="478"/>
        <end position="487"/>
    </location>
</feature>
<feature type="region of interest" description="Disordered" evidence="1">
    <location>
        <begin position="305"/>
        <end position="324"/>
    </location>
</feature>
<feature type="compositionally biased region" description="Basic and acidic residues" evidence="1">
    <location>
        <begin position="41"/>
        <end position="58"/>
    </location>
</feature>
<dbReference type="KEGG" id="uli:ETAA1_42760"/>
<reference evidence="3 4" key="1">
    <citation type="submission" date="2019-02" db="EMBL/GenBank/DDBJ databases">
        <title>Deep-cultivation of Planctomycetes and their phenomic and genomic characterization uncovers novel biology.</title>
        <authorList>
            <person name="Wiegand S."/>
            <person name="Jogler M."/>
            <person name="Boedeker C."/>
            <person name="Pinto D."/>
            <person name="Vollmers J."/>
            <person name="Rivas-Marin E."/>
            <person name="Kohn T."/>
            <person name="Peeters S.H."/>
            <person name="Heuer A."/>
            <person name="Rast P."/>
            <person name="Oberbeckmann S."/>
            <person name="Bunk B."/>
            <person name="Jeske O."/>
            <person name="Meyerdierks A."/>
            <person name="Storesund J.E."/>
            <person name="Kallscheuer N."/>
            <person name="Luecker S."/>
            <person name="Lage O.M."/>
            <person name="Pohl T."/>
            <person name="Merkel B.J."/>
            <person name="Hornburger P."/>
            <person name="Mueller R.-W."/>
            <person name="Bruemmer F."/>
            <person name="Labrenz M."/>
            <person name="Spormann A.M."/>
            <person name="Op den Camp H."/>
            <person name="Overmann J."/>
            <person name="Amann R."/>
            <person name="Jetten M.S.M."/>
            <person name="Mascher T."/>
            <person name="Medema M.H."/>
            <person name="Devos D.P."/>
            <person name="Kaster A.-K."/>
            <person name="Ovreas L."/>
            <person name="Rohde M."/>
            <person name="Galperin M.Y."/>
            <person name="Jogler C."/>
        </authorList>
    </citation>
    <scope>NUCLEOTIDE SEQUENCE [LARGE SCALE GENOMIC DNA]</scope>
    <source>
        <strain evidence="3 4">ETA_A1</strain>
    </source>
</reference>
<feature type="compositionally biased region" description="Gly residues" evidence="1">
    <location>
        <begin position="467"/>
        <end position="477"/>
    </location>
</feature>
<evidence type="ECO:0000313" key="4">
    <source>
        <dbReference type="Proteomes" id="UP000319576"/>
    </source>
</evidence>
<dbReference type="AlphaFoldDB" id="A0A517XXQ0"/>
<feature type="compositionally biased region" description="Gly residues" evidence="1">
    <location>
        <begin position="443"/>
        <end position="458"/>
    </location>
</feature>
<evidence type="ECO:0000256" key="1">
    <source>
        <dbReference type="SAM" id="MobiDB-lite"/>
    </source>
</evidence>
<name>A0A517XXQ0_9BACT</name>
<dbReference type="RefSeq" id="WP_202920303.1">
    <property type="nucleotide sequence ID" value="NZ_CP036273.1"/>
</dbReference>
<dbReference type="Proteomes" id="UP000319576">
    <property type="component" value="Chromosome"/>
</dbReference>